<evidence type="ECO:0000256" key="3">
    <source>
        <dbReference type="ARBA" id="ARBA00022827"/>
    </source>
</evidence>
<protein>
    <recommendedName>
        <fullName evidence="6">FAD-binding domain-containing protein</fullName>
    </recommendedName>
</protein>
<proteinExistence type="inferred from homology"/>
<comment type="caution">
    <text evidence="7">The sequence shown here is derived from an EMBL/GenBank/DDBJ whole genome shotgun (WGS) entry which is preliminary data.</text>
</comment>
<dbReference type="PANTHER" id="PTHR13789:SF309">
    <property type="entry name" value="PUTATIVE (AFU_ORTHOLOGUE AFUA_6G14510)-RELATED"/>
    <property type="match status" value="1"/>
</dbReference>
<keyword evidence="3" id="KW-0274">FAD</keyword>
<dbReference type="GeneID" id="30011933"/>
<evidence type="ECO:0000313" key="7">
    <source>
        <dbReference type="EMBL" id="OAP58675.1"/>
    </source>
</evidence>
<sequence>MNIVIAGAGIAGLASALALTKWLPEKPHITIVEIRPEPSTIGGAVGLTPNALRCLHHLGALSQIRARSLGADIDKIELFTIYTGAKLGEIAFTDDNGPGVGDPAFKGLRIQRADLVRSLTETVSALDNVTLEYGCKPVQVVETDNEVTVQLDEGRTLSANLLLGCDGIHSFVRSSLVDADRKPLYTGIAAVFGFADLEEGAKVPWKDTGLCQSQRGSLMTSYYEPTRKKQYVAAITETADVASREGWLARGAEQKRIEHDVTSQFGSGAIEFLGPLISATNHWTLYPVYKLAPRGNWCSKRTMLLGDAAHAMPPQGESTAYALEDAILFARAMRSKSDGGLDEAFRTYQNVRRANIDKAYDEAAFGWETQKDCGWFTFLLRSWMTSLYLWWTASGRQRRYCEDVATMVLD</sequence>
<dbReference type="SUPFAM" id="SSF51905">
    <property type="entry name" value="FAD/NAD(P)-binding domain"/>
    <property type="match status" value="1"/>
</dbReference>
<accession>A0A178ZI31</accession>
<dbReference type="STRING" id="1367422.A0A178ZI31"/>
<dbReference type="InterPro" id="IPR002938">
    <property type="entry name" value="FAD-bd"/>
</dbReference>
<dbReference type="Gene3D" id="3.50.50.60">
    <property type="entry name" value="FAD/NAD(P)-binding domain"/>
    <property type="match status" value="1"/>
</dbReference>
<dbReference type="InterPro" id="IPR036188">
    <property type="entry name" value="FAD/NAD-bd_sf"/>
</dbReference>
<dbReference type="Pfam" id="PF01494">
    <property type="entry name" value="FAD_binding_3"/>
    <property type="match status" value="1"/>
</dbReference>
<dbReference type="RefSeq" id="XP_018692042.1">
    <property type="nucleotide sequence ID" value="XM_018839274.1"/>
</dbReference>
<evidence type="ECO:0000256" key="2">
    <source>
        <dbReference type="ARBA" id="ARBA00022630"/>
    </source>
</evidence>
<dbReference type="GO" id="GO:0004497">
    <property type="term" value="F:monooxygenase activity"/>
    <property type="evidence" value="ECO:0007669"/>
    <property type="project" value="UniProtKB-KW"/>
</dbReference>
<feature type="domain" description="FAD-binding" evidence="6">
    <location>
        <begin position="3"/>
        <end position="361"/>
    </location>
</feature>
<dbReference type="InterPro" id="IPR050493">
    <property type="entry name" value="FAD-dep_Monooxygenase_BioMet"/>
</dbReference>
<dbReference type="Proteomes" id="UP000078343">
    <property type="component" value="Unassembled WGS sequence"/>
</dbReference>
<comment type="similarity">
    <text evidence="1">Belongs to the paxM FAD-dependent monooxygenase family.</text>
</comment>
<keyword evidence="2" id="KW-0285">Flavoprotein</keyword>
<reference evidence="7 8" key="1">
    <citation type="submission" date="2016-04" db="EMBL/GenBank/DDBJ databases">
        <title>Draft genome of Fonsecaea erecta CBS 125763.</title>
        <authorList>
            <person name="Weiss V.A."/>
            <person name="Vicente V.A."/>
            <person name="Raittz R.T."/>
            <person name="Moreno L.F."/>
            <person name="De Souza E.M."/>
            <person name="Pedrosa F.O."/>
            <person name="Steffens M.B."/>
            <person name="Faoro H."/>
            <person name="Tadra-Sfeir M.Z."/>
            <person name="Najafzadeh M.J."/>
            <person name="Felipe M.S."/>
            <person name="Teixeira M."/>
            <person name="Sun J."/>
            <person name="Xi L."/>
            <person name="Gomes R."/>
            <person name="De Azevedo C.M."/>
            <person name="Salgado C.G."/>
            <person name="Da Silva M.B."/>
            <person name="Nascimento M.F."/>
            <person name="Queiroz-Telles F."/>
            <person name="Attili D.S."/>
            <person name="Gorbushina A."/>
        </authorList>
    </citation>
    <scope>NUCLEOTIDE SEQUENCE [LARGE SCALE GENOMIC DNA]</scope>
    <source>
        <strain evidence="7 8">CBS 125763</strain>
    </source>
</reference>
<evidence type="ECO:0000256" key="5">
    <source>
        <dbReference type="ARBA" id="ARBA00023033"/>
    </source>
</evidence>
<evidence type="ECO:0000313" key="8">
    <source>
        <dbReference type="Proteomes" id="UP000078343"/>
    </source>
</evidence>
<dbReference type="GO" id="GO:0071949">
    <property type="term" value="F:FAD binding"/>
    <property type="evidence" value="ECO:0007669"/>
    <property type="project" value="InterPro"/>
</dbReference>
<dbReference type="AlphaFoldDB" id="A0A178ZI31"/>
<evidence type="ECO:0000256" key="1">
    <source>
        <dbReference type="ARBA" id="ARBA00007992"/>
    </source>
</evidence>
<organism evidence="7 8">
    <name type="scientific">Fonsecaea erecta</name>
    <dbReference type="NCBI Taxonomy" id="1367422"/>
    <lineage>
        <taxon>Eukaryota</taxon>
        <taxon>Fungi</taxon>
        <taxon>Dikarya</taxon>
        <taxon>Ascomycota</taxon>
        <taxon>Pezizomycotina</taxon>
        <taxon>Eurotiomycetes</taxon>
        <taxon>Chaetothyriomycetidae</taxon>
        <taxon>Chaetothyriales</taxon>
        <taxon>Herpotrichiellaceae</taxon>
        <taxon>Fonsecaea</taxon>
    </lineage>
</organism>
<dbReference type="PANTHER" id="PTHR13789">
    <property type="entry name" value="MONOOXYGENASE"/>
    <property type="match status" value="1"/>
</dbReference>
<dbReference type="OrthoDB" id="16820at2759"/>
<keyword evidence="5" id="KW-0503">Monooxygenase</keyword>
<dbReference type="EMBL" id="LVYI01000006">
    <property type="protein sequence ID" value="OAP58675.1"/>
    <property type="molecule type" value="Genomic_DNA"/>
</dbReference>
<keyword evidence="4" id="KW-0560">Oxidoreductase</keyword>
<dbReference type="PRINTS" id="PR00420">
    <property type="entry name" value="RNGMNOXGNASE"/>
</dbReference>
<keyword evidence="8" id="KW-1185">Reference proteome</keyword>
<evidence type="ECO:0000256" key="4">
    <source>
        <dbReference type="ARBA" id="ARBA00023002"/>
    </source>
</evidence>
<name>A0A178ZI31_9EURO</name>
<evidence type="ECO:0000259" key="6">
    <source>
        <dbReference type="Pfam" id="PF01494"/>
    </source>
</evidence>
<gene>
    <name evidence="7" type="ORF">AYL99_07765</name>
</gene>